<evidence type="ECO:0000256" key="2">
    <source>
        <dbReference type="ARBA" id="ARBA00006436"/>
    </source>
</evidence>
<dbReference type="KEGG" id="ccs:CCNA_01429"/>
<dbReference type="InterPro" id="IPR021150">
    <property type="entry name" value="Ubiq_cyt_c_chap"/>
</dbReference>
<dbReference type="AlphaFoldDB" id="A0A0H3C9C4"/>
<dbReference type="InterPro" id="IPR014569">
    <property type="entry name" value="Ubq_cyt-c_CBP3-rel"/>
</dbReference>
<proteinExistence type="inferred from homology"/>
<comment type="similarity">
    <text evidence="1">Belongs to the CBP3 family.</text>
</comment>
<dbReference type="OrthoDB" id="7158889at2"/>
<name>A0A0H3C9C4_CAUVN</name>
<dbReference type="EMBL" id="CP001340">
    <property type="protein sequence ID" value="ACL94894.1"/>
    <property type="molecule type" value="Genomic_DNA"/>
</dbReference>
<comment type="similarity">
    <text evidence="2">Belongs to the UPF0174 family.</text>
</comment>
<dbReference type="InterPro" id="IPR007129">
    <property type="entry name" value="Ubiqinol_cyt_c_chaperone_CPB3"/>
</dbReference>
<keyword evidence="5" id="KW-1185">Reference proteome</keyword>
<gene>
    <name evidence="4" type="ordered locus">CCNA_01429</name>
</gene>
<evidence type="ECO:0000313" key="4">
    <source>
        <dbReference type="EMBL" id="ACL94894.1"/>
    </source>
</evidence>
<protein>
    <submittedName>
        <fullName evidence="4">Ubiquinol-cytochrome C reductase chaperone</fullName>
    </submittedName>
</protein>
<feature type="domain" description="Ubiquinol-cytochrome c chaperone" evidence="3">
    <location>
        <begin position="35"/>
        <end position="173"/>
    </location>
</feature>
<dbReference type="SMR" id="A0A0H3C9C4"/>
<dbReference type="PATRIC" id="fig|565050.3.peg.1414"/>
<dbReference type="HOGENOM" id="CLU_051390_5_1_5"/>
<sequence>MFLDRWLKPRPAKLAGAKLYASAVGQARSAAFYRDYGVRDSLEGRFELFSLHVIFLVERLKGQGEAAAEASQAVFDAYVKGLDDAFREIGVSDTAVGKKMKKLAGAFYGRLKAYDDAIGGLPETTATREFIARTALEERSEGDAAALTTYVIKVREALAAQPLDALLQGDVTWPNP</sequence>
<dbReference type="RefSeq" id="YP_002516802.1">
    <property type="nucleotide sequence ID" value="NC_011916.1"/>
</dbReference>
<dbReference type="RefSeq" id="WP_010919243.1">
    <property type="nucleotide sequence ID" value="NC_011916.1"/>
</dbReference>
<dbReference type="Pfam" id="PF03981">
    <property type="entry name" value="Ubiq_cyt_C_chap"/>
    <property type="match status" value="1"/>
</dbReference>
<dbReference type="PhylomeDB" id="A0A0H3C9C4"/>
<dbReference type="PANTHER" id="PTHR12184">
    <property type="entry name" value="UBIQUINOL-CYTOCHROME C REDUCTASE COMPLEX ASSEMBLY FACTOR 1 FAMILY MEMBER"/>
    <property type="match status" value="1"/>
</dbReference>
<reference evidence="4 5" key="1">
    <citation type="journal article" date="2010" name="J. Bacteriol.">
        <title>The genetic basis of laboratory adaptation in Caulobacter crescentus.</title>
        <authorList>
            <person name="Marks M.E."/>
            <person name="Castro-Rojas C.M."/>
            <person name="Teiling C."/>
            <person name="Du L."/>
            <person name="Kapatral V."/>
            <person name="Walunas T.L."/>
            <person name="Crosson S."/>
        </authorList>
    </citation>
    <scope>NUCLEOTIDE SEQUENCE [LARGE SCALE GENOMIC DNA]</scope>
    <source>
        <strain evidence="5">NA1000 / CB15N</strain>
    </source>
</reference>
<evidence type="ECO:0000259" key="3">
    <source>
        <dbReference type="Pfam" id="PF03981"/>
    </source>
</evidence>
<evidence type="ECO:0000256" key="1">
    <source>
        <dbReference type="ARBA" id="ARBA00006407"/>
    </source>
</evidence>
<organism evidence="4 5">
    <name type="scientific">Caulobacter vibrioides (strain NA1000 / CB15N)</name>
    <name type="common">Caulobacter crescentus</name>
    <dbReference type="NCBI Taxonomy" id="565050"/>
    <lineage>
        <taxon>Bacteria</taxon>
        <taxon>Pseudomonadati</taxon>
        <taxon>Pseudomonadota</taxon>
        <taxon>Alphaproteobacteria</taxon>
        <taxon>Caulobacterales</taxon>
        <taxon>Caulobacteraceae</taxon>
        <taxon>Caulobacter</taxon>
    </lineage>
</organism>
<dbReference type="GeneID" id="7330158"/>
<dbReference type="Proteomes" id="UP000001364">
    <property type="component" value="Chromosome"/>
</dbReference>
<dbReference type="PIRSF" id="PIRSF032079">
    <property type="entry name" value="UCP032079"/>
    <property type="match status" value="1"/>
</dbReference>
<accession>A0A0H3C9C4</accession>
<dbReference type="PANTHER" id="PTHR12184:SF1">
    <property type="entry name" value="UBIQUINOL-CYTOCHROME-C REDUCTASE COMPLEX ASSEMBLY FACTOR 1"/>
    <property type="match status" value="1"/>
</dbReference>
<evidence type="ECO:0000313" key="5">
    <source>
        <dbReference type="Proteomes" id="UP000001364"/>
    </source>
</evidence>